<organism evidence="1">
    <name type="scientific">marine sediment metagenome</name>
    <dbReference type="NCBI Taxonomy" id="412755"/>
    <lineage>
        <taxon>unclassified sequences</taxon>
        <taxon>metagenomes</taxon>
        <taxon>ecological metagenomes</taxon>
    </lineage>
</organism>
<dbReference type="EMBL" id="LAZR01000172">
    <property type="protein sequence ID" value="KKN84363.1"/>
    <property type="molecule type" value="Genomic_DNA"/>
</dbReference>
<name>A0A0F9WZ85_9ZZZZ</name>
<dbReference type="AlphaFoldDB" id="A0A0F9WZ85"/>
<sequence length="247" mass="28450">MLISEWSRGSAIDRSRDKLEAVVRWLAWFDYSDRETIAGMLGVAADGQNAFFKKLETSGFVVSDTAPGIRRRILSLADAGFEYARMLVPELDLKRRRRLPSWVSLIHSLSIQVAIIARWSDIESLRPEKTLKHLRAVRLPDAILTFKDGRRVALEVELNHKSTARVYNIYLSHLKNIRAEHYSQVAYVFPNEQLARLYQSKFEQPVWPVYRPGVGAKLMLDTMRTFDAAPVHRRELFTFSVEGLYAL</sequence>
<comment type="caution">
    <text evidence="1">The sequence shown here is derived from an EMBL/GenBank/DDBJ whole genome shotgun (WGS) entry which is preliminary data.</text>
</comment>
<protein>
    <submittedName>
        <fullName evidence="1">Uncharacterized protein</fullName>
    </submittedName>
</protein>
<gene>
    <name evidence="1" type="ORF">LCGC14_0290250</name>
</gene>
<accession>A0A0F9WZ85</accession>
<reference evidence="1" key="1">
    <citation type="journal article" date="2015" name="Nature">
        <title>Complex archaea that bridge the gap between prokaryotes and eukaryotes.</title>
        <authorList>
            <person name="Spang A."/>
            <person name="Saw J.H."/>
            <person name="Jorgensen S.L."/>
            <person name="Zaremba-Niedzwiedzka K."/>
            <person name="Martijn J."/>
            <person name="Lind A.E."/>
            <person name="van Eijk R."/>
            <person name="Schleper C."/>
            <person name="Guy L."/>
            <person name="Ettema T.J."/>
        </authorList>
    </citation>
    <scope>NUCLEOTIDE SEQUENCE</scope>
</reference>
<proteinExistence type="predicted"/>
<evidence type="ECO:0000313" key="1">
    <source>
        <dbReference type="EMBL" id="KKN84363.1"/>
    </source>
</evidence>